<dbReference type="PRINTS" id="PR00056">
    <property type="entry name" value="HSFDOMAIN"/>
</dbReference>
<dbReference type="SMART" id="SM00415">
    <property type="entry name" value="HSF"/>
    <property type="match status" value="1"/>
</dbReference>
<feature type="compositionally biased region" description="Pro residues" evidence="6">
    <location>
        <begin position="441"/>
        <end position="455"/>
    </location>
</feature>
<dbReference type="OMA" id="KSHEVHT"/>
<dbReference type="Pfam" id="PF00447">
    <property type="entry name" value="HSF_DNA-bind"/>
    <property type="match status" value="1"/>
</dbReference>
<feature type="region of interest" description="Disordered" evidence="6">
    <location>
        <begin position="206"/>
        <end position="272"/>
    </location>
</feature>
<feature type="region of interest" description="Disordered" evidence="6">
    <location>
        <begin position="130"/>
        <end position="178"/>
    </location>
</feature>
<feature type="region of interest" description="Disordered" evidence="6">
    <location>
        <begin position="1"/>
        <end position="28"/>
    </location>
</feature>
<gene>
    <name evidence="8" type="ORF">AMAG_06374</name>
</gene>
<dbReference type="STRING" id="578462.A0A0L0SGC3"/>
<dbReference type="OrthoDB" id="60033at2759"/>
<dbReference type="SUPFAM" id="SSF46785">
    <property type="entry name" value="Winged helix' DNA-binding domain"/>
    <property type="match status" value="1"/>
</dbReference>
<dbReference type="Proteomes" id="UP000054350">
    <property type="component" value="Unassembled WGS sequence"/>
</dbReference>
<evidence type="ECO:0000256" key="3">
    <source>
        <dbReference type="ARBA" id="ARBA00023125"/>
    </source>
</evidence>
<dbReference type="GO" id="GO:0043565">
    <property type="term" value="F:sequence-specific DNA binding"/>
    <property type="evidence" value="ECO:0007669"/>
    <property type="project" value="InterPro"/>
</dbReference>
<reference evidence="8 9" key="2">
    <citation type="submission" date="2009-11" db="EMBL/GenBank/DDBJ databases">
        <title>The Genome Sequence of Allomyces macrogynus strain ATCC 38327.</title>
        <authorList>
            <consortium name="The Broad Institute Genome Sequencing Platform"/>
            <person name="Russ C."/>
            <person name="Cuomo C."/>
            <person name="Shea T."/>
            <person name="Young S.K."/>
            <person name="Zeng Q."/>
            <person name="Koehrsen M."/>
            <person name="Haas B."/>
            <person name="Borodovsky M."/>
            <person name="Guigo R."/>
            <person name="Alvarado L."/>
            <person name="Berlin A."/>
            <person name="Borenstein D."/>
            <person name="Chen Z."/>
            <person name="Engels R."/>
            <person name="Freedman E."/>
            <person name="Gellesch M."/>
            <person name="Goldberg J."/>
            <person name="Griggs A."/>
            <person name="Gujja S."/>
            <person name="Heiman D."/>
            <person name="Hepburn T."/>
            <person name="Howarth C."/>
            <person name="Jen D."/>
            <person name="Larson L."/>
            <person name="Lewis B."/>
            <person name="Mehta T."/>
            <person name="Park D."/>
            <person name="Pearson M."/>
            <person name="Roberts A."/>
            <person name="Saif S."/>
            <person name="Shenoy N."/>
            <person name="Sisk P."/>
            <person name="Stolte C."/>
            <person name="Sykes S."/>
            <person name="Walk T."/>
            <person name="White J."/>
            <person name="Yandava C."/>
            <person name="Burger G."/>
            <person name="Gray M.W."/>
            <person name="Holland P.W.H."/>
            <person name="King N."/>
            <person name="Lang F.B.F."/>
            <person name="Roger A.J."/>
            <person name="Ruiz-Trillo I."/>
            <person name="Lander E."/>
            <person name="Nusbaum C."/>
        </authorList>
    </citation>
    <scope>NUCLEOTIDE SEQUENCE [LARGE SCALE GENOMIC DNA]</scope>
    <source>
        <strain evidence="8 9">ATCC 38327</strain>
    </source>
</reference>
<dbReference type="InterPro" id="IPR036388">
    <property type="entry name" value="WH-like_DNA-bd_sf"/>
</dbReference>
<evidence type="ECO:0000313" key="8">
    <source>
        <dbReference type="EMBL" id="KNE61558.1"/>
    </source>
</evidence>
<feature type="compositionally biased region" description="Pro residues" evidence="6">
    <location>
        <begin position="347"/>
        <end position="384"/>
    </location>
</feature>
<dbReference type="InterPro" id="IPR000232">
    <property type="entry name" value="HSF_DNA-bd"/>
</dbReference>
<organism evidence="8 9">
    <name type="scientific">Allomyces macrogynus (strain ATCC 38327)</name>
    <name type="common">Allomyces javanicus var. macrogynus</name>
    <dbReference type="NCBI Taxonomy" id="578462"/>
    <lineage>
        <taxon>Eukaryota</taxon>
        <taxon>Fungi</taxon>
        <taxon>Fungi incertae sedis</taxon>
        <taxon>Blastocladiomycota</taxon>
        <taxon>Blastocladiomycetes</taxon>
        <taxon>Blastocladiales</taxon>
        <taxon>Blastocladiaceae</taxon>
        <taxon>Allomyces</taxon>
    </lineage>
</organism>
<dbReference type="AlphaFoldDB" id="A0A0L0SGC3"/>
<feature type="compositionally biased region" description="Low complexity" evidence="6">
    <location>
        <begin position="163"/>
        <end position="178"/>
    </location>
</feature>
<dbReference type="GO" id="GO:0003700">
    <property type="term" value="F:DNA-binding transcription factor activity"/>
    <property type="evidence" value="ECO:0007669"/>
    <property type="project" value="InterPro"/>
</dbReference>
<sequence length="547" mass="57612">MPASPTNPPENNEPTLASPELPLRPPLAPPPTTVTFVHKVFQLLDDPVAAPFLHWGTDGDCFVVPNFVEFARHVLPLRFKHCNFASFVRQCNMYGFTKVAAPKPAKGRRASAPDARALAEARAIAEARALGVDSGTGEHPSVEGATTWPDGASSSNSLAVEPASAASAASSTSAAGQQSSTHVEAPWIFRHPLFKRGHPELLDQIQRKRGRPLKSVSTAATTTTRATARAATASTDDPASPHAAHHPTTPPPPPPLVDSASASASIGMPESDRVDALRARIERIETAMARDRAALARLATAIVRGPGQAAVDLAHAVLDALATEYAVNVSDCGSASGRGRWSHDSTVPPPLPPSSDAGPPLPTSPAAPPSGQYMPPPLPQPGPPRYHDHARTTPPNPYAAPPPPVPVDPAPYHPSPPPQWGPPHPYSHPHPPPAAHGHGYYPPPPPPGFAWPPAPYTSARTTRHRPRRMRPLATPWPPSAAHYSAPPRPPQGYYDSAYAGAHLPHGPEDTTARANGANGVPETAAACNSASGGKRRLRPWETDGSEE</sequence>
<dbReference type="PANTHER" id="PTHR10015:SF427">
    <property type="entry name" value="HEAT SHOCK FACTOR PROTEIN"/>
    <property type="match status" value="1"/>
</dbReference>
<feature type="region of interest" description="Disordered" evidence="6">
    <location>
        <begin position="333"/>
        <end position="547"/>
    </location>
</feature>
<feature type="compositionally biased region" description="Low complexity" evidence="6">
    <location>
        <begin position="218"/>
        <end position="242"/>
    </location>
</feature>
<comment type="similarity">
    <text evidence="2 5">Belongs to the HSF family.</text>
</comment>
<feature type="compositionally biased region" description="Basic residues" evidence="6">
    <location>
        <begin position="461"/>
        <end position="470"/>
    </location>
</feature>
<protein>
    <recommendedName>
        <fullName evidence="7">HSF-type DNA-binding domain-containing protein</fullName>
    </recommendedName>
</protein>
<evidence type="ECO:0000256" key="6">
    <source>
        <dbReference type="SAM" id="MobiDB-lite"/>
    </source>
</evidence>
<name>A0A0L0SGC3_ALLM3</name>
<evidence type="ECO:0000256" key="4">
    <source>
        <dbReference type="ARBA" id="ARBA00023242"/>
    </source>
</evidence>
<keyword evidence="3" id="KW-0238">DNA-binding</keyword>
<dbReference type="EMBL" id="GG745338">
    <property type="protein sequence ID" value="KNE61558.1"/>
    <property type="molecule type" value="Genomic_DNA"/>
</dbReference>
<dbReference type="Gene3D" id="1.10.10.10">
    <property type="entry name" value="Winged helix-like DNA-binding domain superfamily/Winged helix DNA-binding domain"/>
    <property type="match status" value="1"/>
</dbReference>
<feature type="domain" description="HSF-type DNA-binding" evidence="7">
    <location>
        <begin position="32"/>
        <end position="208"/>
    </location>
</feature>
<proteinExistence type="inferred from homology"/>
<evidence type="ECO:0000256" key="5">
    <source>
        <dbReference type="RuleBase" id="RU004020"/>
    </source>
</evidence>
<evidence type="ECO:0000259" key="7">
    <source>
        <dbReference type="SMART" id="SM00415"/>
    </source>
</evidence>
<reference evidence="8 9" key="1">
    <citation type="submission" date="2009-11" db="EMBL/GenBank/DDBJ databases">
        <title>Annotation of Allomyces macrogynus ATCC 38327.</title>
        <authorList>
            <consortium name="The Broad Institute Genome Sequencing Platform"/>
            <person name="Russ C."/>
            <person name="Cuomo C."/>
            <person name="Burger G."/>
            <person name="Gray M.W."/>
            <person name="Holland P.W.H."/>
            <person name="King N."/>
            <person name="Lang F.B.F."/>
            <person name="Roger A.J."/>
            <person name="Ruiz-Trillo I."/>
            <person name="Young S.K."/>
            <person name="Zeng Q."/>
            <person name="Gargeya S."/>
            <person name="Fitzgerald M."/>
            <person name="Haas B."/>
            <person name="Abouelleil A."/>
            <person name="Alvarado L."/>
            <person name="Arachchi H.M."/>
            <person name="Berlin A."/>
            <person name="Chapman S.B."/>
            <person name="Gearin G."/>
            <person name="Goldberg J."/>
            <person name="Griggs A."/>
            <person name="Gujja S."/>
            <person name="Hansen M."/>
            <person name="Heiman D."/>
            <person name="Howarth C."/>
            <person name="Larimer J."/>
            <person name="Lui A."/>
            <person name="MacDonald P.J.P."/>
            <person name="McCowen C."/>
            <person name="Montmayeur A."/>
            <person name="Murphy C."/>
            <person name="Neiman D."/>
            <person name="Pearson M."/>
            <person name="Priest M."/>
            <person name="Roberts A."/>
            <person name="Saif S."/>
            <person name="Shea T."/>
            <person name="Sisk P."/>
            <person name="Stolte C."/>
            <person name="Sykes S."/>
            <person name="Wortman J."/>
            <person name="Nusbaum C."/>
            <person name="Birren B."/>
        </authorList>
    </citation>
    <scope>NUCLEOTIDE SEQUENCE [LARGE SCALE GENOMIC DNA]</scope>
    <source>
        <strain evidence="8 9">ATCC 38327</strain>
    </source>
</reference>
<dbReference type="eggNOG" id="KOG0627">
    <property type="taxonomic scope" value="Eukaryota"/>
</dbReference>
<keyword evidence="9" id="KW-1185">Reference proteome</keyword>
<dbReference type="InterPro" id="IPR036390">
    <property type="entry name" value="WH_DNA-bd_sf"/>
</dbReference>
<evidence type="ECO:0000256" key="1">
    <source>
        <dbReference type="ARBA" id="ARBA00004123"/>
    </source>
</evidence>
<dbReference type="VEuPathDB" id="FungiDB:AMAG_06374"/>
<evidence type="ECO:0000313" key="9">
    <source>
        <dbReference type="Proteomes" id="UP000054350"/>
    </source>
</evidence>
<dbReference type="GO" id="GO:0005634">
    <property type="term" value="C:nucleus"/>
    <property type="evidence" value="ECO:0007669"/>
    <property type="project" value="UniProtKB-SubCell"/>
</dbReference>
<accession>A0A0L0SGC3</accession>
<comment type="subcellular location">
    <subcellularLocation>
        <location evidence="1">Nucleus</location>
    </subcellularLocation>
</comment>
<dbReference type="PANTHER" id="PTHR10015">
    <property type="entry name" value="HEAT SHOCK TRANSCRIPTION FACTOR"/>
    <property type="match status" value="1"/>
</dbReference>
<feature type="compositionally biased region" description="Low complexity" evidence="6">
    <location>
        <begin position="9"/>
        <end position="21"/>
    </location>
</feature>
<feature type="compositionally biased region" description="Pro residues" evidence="6">
    <location>
        <begin position="394"/>
        <end position="434"/>
    </location>
</feature>
<evidence type="ECO:0000256" key="2">
    <source>
        <dbReference type="ARBA" id="ARBA00006403"/>
    </source>
</evidence>
<keyword evidence="4" id="KW-0539">Nucleus</keyword>